<protein>
    <recommendedName>
        <fullName evidence="5">TATA-binding protein interacting (TIP20) domain-containing protein</fullName>
    </recommendedName>
</protein>
<evidence type="ECO:0000313" key="7">
    <source>
        <dbReference type="Proteomes" id="UP001295684"/>
    </source>
</evidence>
<evidence type="ECO:0000256" key="4">
    <source>
        <dbReference type="SAM" id="MobiDB-lite"/>
    </source>
</evidence>
<evidence type="ECO:0000256" key="1">
    <source>
        <dbReference type="ARBA" id="ARBA00007657"/>
    </source>
</evidence>
<dbReference type="EMBL" id="CAMPGE010013624">
    <property type="protein sequence ID" value="CAI2372344.1"/>
    <property type="molecule type" value="Genomic_DNA"/>
</dbReference>
<keyword evidence="2" id="KW-0677">Repeat</keyword>
<gene>
    <name evidence="6" type="ORF">ECRASSUSDP1_LOCUS13673</name>
</gene>
<dbReference type="GO" id="GO:0010265">
    <property type="term" value="P:SCF complex assembly"/>
    <property type="evidence" value="ECO:0007669"/>
    <property type="project" value="InterPro"/>
</dbReference>
<dbReference type="InterPro" id="IPR039852">
    <property type="entry name" value="CAND1/CAND2"/>
</dbReference>
<dbReference type="PANTHER" id="PTHR12696">
    <property type="entry name" value="TIP120"/>
    <property type="match status" value="1"/>
</dbReference>
<organism evidence="6 7">
    <name type="scientific">Euplotes crassus</name>
    <dbReference type="NCBI Taxonomy" id="5936"/>
    <lineage>
        <taxon>Eukaryota</taxon>
        <taxon>Sar</taxon>
        <taxon>Alveolata</taxon>
        <taxon>Ciliophora</taxon>
        <taxon>Intramacronucleata</taxon>
        <taxon>Spirotrichea</taxon>
        <taxon>Hypotrichia</taxon>
        <taxon>Euplotida</taxon>
        <taxon>Euplotidae</taxon>
        <taxon>Moneuplotes</taxon>
    </lineage>
</organism>
<keyword evidence="7" id="KW-1185">Reference proteome</keyword>
<comment type="caution">
    <text evidence="6">The sequence shown here is derived from an EMBL/GenBank/DDBJ whole genome shotgun (WGS) entry which is preliminary data.</text>
</comment>
<dbReference type="InterPro" id="IPR013932">
    <property type="entry name" value="TATA-bd_TIP120"/>
</dbReference>
<dbReference type="InterPro" id="IPR016024">
    <property type="entry name" value="ARM-type_fold"/>
</dbReference>
<accession>A0AAD1UNW5</accession>
<evidence type="ECO:0000313" key="6">
    <source>
        <dbReference type="EMBL" id="CAI2372344.1"/>
    </source>
</evidence>
<dbReference type="AlphaFoldDB" id="A0AAD1UNW5"/>
<dbReference type="SUPFAM" id="SSF48371">
    <property type="entry name" value="ARM repeat"/>
    <property type="match status" value="1"/>
</dbReference>
<feature type="domain" description="TATA-binding protein interacting (TIP20)" evidence="5">
    <location>
        <begin position="1022"/>
        <end position="1157"/>
    </location>
</feature>
<reference evidence="6" key="1">
    <citation type="submission" date="2023-07" db="EMBL/GenBank/DDBJ databases">
        <authorList>
            <consortium name="AG Swart"/>
            <person name="Singh M."/>
            <person name="Singh A."/>
            <person name="Seah K."/>
            <person name="Emmerich C."/>
        </authorList>
    </citation>
    <scope>NUCLEOTIDE SEQUENCE</scope>
    <source>
        <strain evidence="6">DP1</strain>
    </source>
</reference>
<dbReference type="Proteomes" id="UP001295684">
    <property type="component" value="Unassembled WGS sequence"/>
</dbReference>
<sequence length="1186" mass="132505">MASKINHYLEEMEHYDKDNRYMGASDLCNLITSEAGILDAERERKCIDAFIRQLDDNSTEVQGKAVQCLAKIASKIREDNLGNILSVVANCIITKDKDFRDIYCICCKSIMAEVTDPYAPTVISSCYPILQNGIKSDDEEVQEECSELLSELLKRFASQIIHDSSLIKEKVILGYLFKILSSKSPYTLKKKVAYAIGCLSVVLSSSNIQALMENLVGSINDNMKDDSLLFYYILALSWVSRKIGYKLGGYLESLIMNLIKICDSLDSENSNDQQNEIAEEALNCFVSLIKHCPREITCYIDKLLKVAQEKMTYDPIYDYDIEDDADMDDEGEAWDDEDEMDDDEIQDDDTSWKVRRGSLNLIISVTTTRPEMLRALYSDVSTKLVTRFKERENKIKSLVFDTFSILLKTTNVESFSKDTLEDLEPSIGQMVKRRSSVEELYSQVPTIVQSLIKETNTKNVAVKISIIECLSQITNALREKLVPFFEDLLPIIKESVIDENNTAIIVPALTSLKSLLQYAKDEGSVKANAGVVLDIILASLKNDHFSVKAEGLLATSCFTKILTGSSDDSVGKLNEVAITCMDASENAIIAVSHLLSSCHSSLTSSEIKNDIDILTEKLSNDMKRVTALKAMHRVCESDCDLSSYSSSFVEAVSPLLSKADNNVKIYSLQVLSGYIGKYGSAIGKAKIADVLTSTLSIITNENLQVADYALKLLCILTSFELIPSALKDTVVKVTSLTESTFLTGKTKRNIIGFFDHLSKNNSSLDFESFITFLEEAVTIKRTVPASCIAIMIHNYSELNTTFTTKYLKGLKSSDTRTVVVSLLILGEIGKLNDLSSVKNIIESVDSLFASPEIDIKQAASQCLGSICIGNFGYFLPKVIKIIVECEEKNKYLRLMSIREIIQTKQQCVGDHSKEISEILYENAAHSEEKIRNVISECLGKLFNLAGLEMMSDLEDKIKSSNHVVRATVAKSFKYCVHKGMDTTALNSFIPDIIELATDSEHVIRQYTLESLVSITHHLPMLLKNDIDTIYKILSNEIEVHKELIKEVDLGPFKHKIDEGRPIRKAGFVLLDTIFEKIPERINVPIINDMILVGLADPDDDCCSQTLHILLKMIKWAPGAVVGQMSNILDKLPKILKEPAKGTTKTSMRIATKVLEKMNEIPEMETNTTFQKFITDNAVCFEETKDE</sequence>
<dbReference type="InterPro" id="IPR011989">
    <property type="entry name" value="ARM-like"/>
</dbReference>
<comment type="similarity">
    <text evidence="1">Belongs to the CAND family.</text>
</comment>
<evidence type="ECO:0000256" key="3">
    <source>
        <dbReference type="ARBA" id="ARBA00022786"/>
    </source>
</evidence>
<keyword evidence="3" id="KW-0833">Ubl conjugation pathway</keyword>
<dbReference type="Gene3D" id="1.25.10.10">
    <property type="entry name" value="Leucine-rich Repeat Variant"/>
    <property type="match status" value="1"/>
</dbReference>
<evidence type="ECO:0000259" key="5">
    <source>
        <dbReference type="Pfam" id="PF08623"/>
    </source>
</evidence>
<name>A0AAD1UNW5_EUPCR</name>
<dbReference type="Pfam" id="PF08623">
    <property type="entry name" value="TIP120"/>
    <property type="match status" value="1"/>
</dbReference>
<feature type="region of interest" description="Disordered" evidence="4">
    <location>
        <begin position="328"/>
        <end position="349"/>
    </location>
</feature>
<evidence type="ECO:0000256" key="2">
    <source>
        <dbReference type="ARBA" id="ARBA00022737"/>
    </source>
</evidence>
<proteinExistence type="inferred from homology"/>